<keyword evidence="2" id="KW-1185">Reference proteome</keyword>
<protein>
    <submittedName>
        <fullName evidence="1">Uncharacterized protein</fullName>
    </submittedName>
</protein>
<evidence type="ECO:0000313" key="2">
    <source>
        <dbReference type="Proteomes" id="UP000683925"/>
    </source>
</evidence>
<reference evidence="1" key="1">
    <citation type="submission" date="2021-01" db="EMBL/GenBank/DDBJ databases">
        <authorList>
            <consortium name="Genoscope - CEA"/>
            <person name="William W."/>
        </authorList>
    </citation>
    <scope>NUCLEOTIDE SEQUENCE</scope>
</reference>
<dbReference type="EMBL" id="CAJJDP010000023">
    <property type="protein sequence ID" value="CAD8149816.1"/>
    <property type="molecule type" value="Genomic_DNA"/>
</dbReference>
<sequence length="41" mass="5035">MIKNIYQEARAPNRHITNVKFKPIHIKYMFQLVNLQFTQFI</sequence>
<accession>A0A8S1TF31</accession>
<comment type="caution">
    <text evidence="1">The sequence shown here is derived from an EMBL/GenBank/DDBJ whole genome shotgun (WGS) entry which is preliminary data.</text>
</comment>
<organism evidence="1 2">
    <name type="scientific">Paramecium octaurelia</name>
    <dbReference type="NCBI Taxonomy" id="43137"/>
    <lineage>
        <taxon>Eukaryota</taxon>
        <taxon>Sar</taxon>
        <taxon>Alveolata</taxon>
        <taxon>Ciliophora</taxon>
        <taxon>Intramacronucleata</taxon>
        <taxon>Oligohymenophorea</taxon>
        <taxon>Peniculida</taxon>
        <taxon>Parameciidae</taxon>
        <taxon>Paramecium</taxon>
    </lineage>
</organism>
<proteinExistence type="predicted"/>
<dbReference type="Proteomes" id="UP000683925">
    <property type="component" value="Unassembled WGS sequence"/>
</dbReference>
<gene>
    <name evidence="1" type="ORF">POCTA_138.1.T0230001</name>
</gene>
<dbReference type="AlphaFoldDB" id="A0A8S1TF31"/>
<evidence type="ECO:0000313" key="1">
    <source>
        <dbReference type="EMBL" id="CAD8149816.1"/>
    </source>
</evidence>
<name>A0A8S1TF31_PAROT</name>